<dbReference type="Gene3D" id="3.40.50.1820">
    <property type="entry name" value="alpha/beta hydrolase"/>
    <property type="match status" value="1"/>
</dbReference>
<dbReference type="GO" id="GO:0016042">
    <property type="term" value="P:lipid catabolic process"/>
    <property type="evidence" value="ECO:0007669"/>
    <property type="project" value="InterPro"/>
</dbReference>
<dbReference type="Proteomes" id="UP000076837">
    <property type="component" value="Unassembled WGS sequence"/>
</dbReference>
<dbReference type="PANTHER" id="PTHR34853">
    <property type="match status" value="1"/>
</dbReference>
<dbReference type="Pfam" id="PF03583">
    <property type="entry name" value="LIP"/>
    <property type="match status" value="1"/>
</dbReference>
<evidence type="ECO:0000313" key="1">
    <source>
        <dbReference type="EMBL" id="KZM27531.1"/>
    </source>
</evidence>
<comment type="caution">
    <text evidence="1">The sequence shown here is derived from an EMBL/GenBank/DDBJ whole genome shotgun (WGS) entry which is preliminary data.</text>
</comment>
<accession>A0A163L6A0</accession>
<dbReference type="GO" id="GO:0004806">
    <property type="term" value="F:triacylglycerol lipase activity"/>
    <property type="evidence" value="ECO:0007669"/>
    <property type="project" value="InterPro"/>
</dbReference>
<dbReference type="InterPro" id="IPR029058">
    <property type="entry name" value="AB_hydrolase_fold"/>
</dbReference>
<sequence length="840" mass="90125">MSALLSVQISASASELDEYVNLPLVNRNAEHGPGGVHPALPTDLGTLPALVEEARASGRSPESYAALLFQYRLVAATEAAGIDLSSWNPRAGVSANRTNLVKSYRYYEDLQLGHPELQWAGMGGQVGADFGGGLIDFELMADVYSFPNLQYVANSIVSQVTDQVGVQALNQLPAGLRALAAVGRNVTADDLDYVLGMILVMQKNIFSDLMPMHQAYVDEGLPALEEMQSAGLFGQDVMDAWRDLASGDSNRIARGNVALLQREQGMIIRDQWDTVRAYKGDVGEAITYASTVAGSPSVAGVVPPRSFRSLEFATTLADGRTATVTLPLPDWNWSVYEDRWDYITSQLLPKYRAMVEEDWPRLVATLSVPYEIQLESHRPMVTLPQTLESALSTLTVALVLPATAGAEAPGSGVPDDAQAPVSQEFRTDTPTLGEIFNGFTVGALRSGEFASEEEIFTALTADDPFYDEPVLTGVERPGDLLKSKKVDVLFTGYKPGQLDAYKIMYVTTGIDGSTPVVSTGIMMIPIDGTPASEKKVISYQEANDSVGGYCHPSSHWTGGDPLDGASWSALGPLALMFGKGYAVVISDVGNNGDRDPHGVFAGKFAGHAQLDAVRAAFQVQDSELNPDAEIALFGIAGGGVGSAFAAESAQSYAPELDIVSTVLEGMVIKPRTFMETTDSSVGAGFGLATLLGLEPWYPEMKLNDKLNPVGRAIADVYRDECQMPAYFTLPFVPLASLFEPGIDPITEPSFQRAYDDNVLGHGAPASKVLITSCAKDDSPMSLVPAADARELADTYRSGGTDVSYQPTDCSMDRAFTNPYGWGTDLFGMQTIDWIAHNFDN</sequence>
<dbReference type="EMBL" id="JYNV01000060">
    <property type="protein sequence ID" value="KZM27531.1"/>
    <property type="molecule type" value="Genomic_DNA"/>
</dbReference>
<organism evidence="1 2">
    <name type="scientific">Didymella rabiei</name>
    <name type="common">Chickpea ascochyta blight fungus</name>
    <name type="synonym">Mycosphaerella rabiei</name>
    <dbReference type="NCBI Taxonomy" id="5454"/>
    <lineage>
        <taxon>Eukaryota</taxon>
        <taxon>Fungi</taxon>
        <taxon>Dikarya</taxon>
        <taxon>Ascomycota</taxon>
        <taxon>Pezizomycotina</taxon>
        <taxon>Dothideomycetes</taxon>
        <taxon>Pleosporomycetidae</taxon>
        <taxon>Pleosporales</taxon>
        <taxon>Pleosporineae</taxon>
        <taxon>Didymellaceae</taxon>
        <taxon>Ascochyta</taxon>
    </lineage>
</organism>
<dbReference type="PANTHER" id="PTHR34853:SF1">
    <property type="entry name" value="LIPASE 5"/>
    <property type="match status" value="1"/>
</dbReference>
<keyword evidence="2" id="KW-1185">Reference proteome</keyword>
<name>A0A163L6A0_DIDRA</name>
<evidence type="ECO:0000313" key="2">
    <source>
        <dbReference type="Proteomes" id="UP000076837"/>
    </source>
</evidence>
<dbReference type="Gene3D" id="1.10.260.130">
    <property type="match status" value="1"/>
</dbReference>
<proteinExistence type="predicted"/>
<reference evidence="1 2" key="1">
    <citation type="journal article" date="2016" name="Sci. Rep.">
        <title>Draft genome sequencing and secretome analysis of fungal phytopathogen Ascochyta rabiei provides insight into the necrotrophic effector repertoire.</title>
        <authorList>
            <person name="Verma S."/>
            <person name="Gazara R.K."/>
            <person name="Nizam S."/>
            <person name="Parween S."/>
            <person name="Chattopadhyay D."/>
            <person name="Verma P.K."/>
        </authorList>
    </citation>
    <scope>NUCLEOTIDE SEQUENCE [LARGE SCALE GENOMIC DNA]</scope>
    <source>
        <strain evidence="1 2">ArDII</strain>
    </source>
</reference>
<protein>
    <submittedName>
        <fullName evidence="1">Uncharacterized protein</fullName>
    </submittedName>
</protein>
<dbReference type="AlphaFoldDB" id="A0A163L6A0"/>
<dbReference type="InterPro" id="IPR005152">
    <property type="entry name" value="Lipase_secreted"/>
</dbReference>
<gene>
    <name evidence="1" type="ORF">ST47_g1145</name>
</gene>